<dbReference type="KEGG" id="plw:D5F53_30955"/>
<gene>
    <name evidence="2" type="ORF">D5F53_30955</name>
</gene>
<dbReference type="Proteomes" id="UP000266552">
    <property type="component" value="Chromosome"/>
</dbReference>
<dbReference type="InterPro" id="IPR012854">
    <property type="entry name" value="Cu_amine_oxidase-like_N"/>
</dbReference>
<organism evidence="2 3">
    <name type="scientific">Paenibacillus lautus</name>
    <name type="common">Bacillus lautus</name>
    <dbReference type="NCBI Taxonomy" id="1401"/>
    <lineage>
        <taxon>Bacteria</taxon>
        <taxon>Bacillati</taxon>
        <taxon>Bacillota</taxon>
        <taxon>Bacilli</taxon>
        <taxon>Bacillales</taxon>
        <taxon>Paenibacillaceae</taxon>
        <taxon>Paenibacillus</taxon>
    </lineage>
</organism>
<dbReference type="InterPro" id="IPR036582">
    <property type="entry name" value="Mao_N_sf"/>
</dbReference>
<reference evidence="2 3" key="1">
    <citation type="submission" date="2018-09" db="EMBL/GenBank/DDBJ databases">
        <title>Genome Sequence of Paenibacillus lautus Strain E7593-69, Azo Dye-Degrading Bacteria, Isolated from Commercial Tattoo Inks.</title>
        <authorList>
            <person name="Nho S.W."/>
            <person name="Kim S.-J."/>
            <person name="Kweon O."/>
            <person name="Cerniglia C.E."/>
        </authorList>
    </citation>
    <scope>NUCLEOTIDE SEQUENCE [LARGE SCALE GENOMIC DNA]</scope>
    <source>
        <strain evidence="2 3">E7593-69</strain>
    </source>
</reference>
<dbReference type="SUPFAM" id="SSF55383">
    <property type="entry name" value="Copper amine oxidase, domain N"/>
    <property type="match status" value="1"/>
</dbReference>
<evidence type="ECO:0000259" key="1">
    <source>
        <dbReference type="Pfam" id="PF07833"/>
    </source>
</evidence>
<evidence type="ECO:0000313" key="3">
    <source>
        <dbReference type="Proteomes" id="UP000266552"/>
    </source>
</evidence>
<keyword evidence="3" id="KW-1185">Reference proteome</keyword>
<accession>A0A385TVE0</accession>
<proteinExistence type="predicted"/>
<dbReference type="EMBL" id="CP032412">
    <property type="protein sequence ID" value="AYB47451.1"/>
    <property type="molecule type" value="Genomic_DNA"/>
</dbReference>
<dbReference type="Gene3D" id="3.30.457.10">
    <property type="entry name" value="Copper amine oxidase-like, N-terminal domain"/>
    <property type="match status" value="1"/>
</dbReference>
<protein>
    <submittedName>
        <fullName evidence="2">Copper amine oxidase N-terminal domain-containing protein</fullName>
    </submittedName>
</protein>
<evidence type="ECO:0000313" key="2">
    <source>
        <dbReference type="EMBL" id="AYB47451.1"/>
    </source>
</evidence>
<feature type="domain" description="Copper amine oxidase-like N-terminal" evidence="1">
    <location>
        <begin position="412"/>
        <end position="503"/>
    </location>
</feature>
<name>A0A385TVE0_PAELA</name>
<dbReference type="AlphaFoldDB" id="A0A385TVE0"/>
<sequence length="512" mass="56363">MTWEGTNIKMYKKFKWLTVLIAAVLVVMTGCQAVGGLDINKAMLTSLDVKSSESSASIRFEVVPADKALSSEDKEAIDLINSLSLHIDHAIVEDSNTVSIQGSVHYSDKKVPLHLSMDAKGMAIQLDGAKQPFYLSMDTTVPGMPDTSQYEQAIQDVVKKAAGLVLKHFPNPSKVSVKPVQEKVNGESLNLTHLHMELTGEEILNMVKPFAESLLKDEAGLKQVIGDAYDAIYPMMTSIGEAYGEDIELLPQESKEEVVASLYEMVHGALTEFTENYDEQKEQLLEELPGSETVFGKDTILKLDYYFDEQLNTRKNALELTVALPASEDLPLKAFKVYSEGEVWNIGGAVKANKVDTSKGVLDVLNESVTPGQVLRNFEKDSLIYNVLKDDLKITQKSMYLNISNEDFGYGAIKKNHQSFVPLRYLADQLDAEVKWTKGSNKMIVINDLTGEEIVVTVGSKKASVGGKSVTLPEAPFVHSNGSTYVPLRFMAEALGATLHLEGDGWISVERD</sequence>
<dbReference type="Pfam" id="PF07833">
    <property type="entry name" value="Cu_amine_oxidN1"/>
    <property type="match status" value="1"/>
</dbReference>